<dbReference type="AlphaFoldDB" id="A0A397RMC8"/>
<dbReference type="Proteomes" id="UP000266506">
    <property type="component" value="Unassembled WGS sequence"/>
</dbReference>
<feature type="chain" id="PRO_5017207013" evidence="1">
    <location>
        <begin position="25"/>
        <end position="321"/>
    </location>
</feature>
<dbReference type="RefSeq" id="WP_119016578.1">
    <property type="nucleotide sequence ID" value="NZ_QXEV01000018.1"/>
</dbReference>
<evidence type="ECO:0000313" key="3">
    <source>
        <dbReference type="Proteomes" id="UP000266506"/>
    </source>
</evidence>
<feature type="signal peptide" evidence="1">
    <location>
        <begin position="1"/>
        <end position="24"/>
    </location>
</feature>
<protein>
    <submittedName>
        <fullName evidence="2">Uncharacterized protein</fullName>
    </submittedName>
</protein>
<reference evidence="2 3" key="1">
    <citation type="submission" date="2018-08" db="EMBL/GenBank/DDBJ databases">
        <title>Genomic Encyclopedia of Archaeal and Bacterial Type Strains, Phase II (KMG-II): from individual species to whole genera.</title>
        <authorList>
            <person name="Goeker M."/>
        </authorList>
    </citation>
    <scope>NUCLEOTIDE SEQUENCE [LARGE SCALE GENOMIC DNA]</scope>
    <source>
        <strain evidence="2 3">ATCC 27112</strain>
    </source>
</reference>
<keyword evidence="3" id="KW-1185">Reference proteome</keyword>
<accession>A0A397RMC8</accession>
<dbReference type="PROSITE" id="PS51257">
    <property type="entry name" value="PROKAR_LIPOPROTEIN"/>
    <property type="match status" value="1"/>
</dbReference>
<gene>
    <name evidence="2" type="ORF">EI71_01455</name>
</gene>
<sequence>MKKRLIYLASLPILALGLASCSNYDYLSHDFEIVIPEKDSKAKNEYNLNNSKESDEFNKACLEISANAENDFFNKYSSIVVTRKSVSVDDSFIEASTTSSANNQKKFDESKIILDYKNNSHYFYNYAYSMKDDVVTSYSKVESKSFVSGENTYTVATEITLYNYLFRKTEKEVASGTVKIVTTHQEDIEKYRNQSILTFDSYSSEYDSGTAYTNDDFSYIYYTDGDVVMIAEDGLFKYRTEPLISPSTGLDYSGKSDLKVEYLDKSVLSDKYDTKDYIKYTEFNPYMTFFNGYFFIDVLLSNVCNNDTFRSSFTITKAENN</sequence>
<proteinExistence type="predicted"/>
<keyword evidence="1" id="KW-0732">Signal</keyword>
<dbReference type="InParanoid" id="A0A397RMC8"/>
<dbReference type="EMBL" id="QXEV01000018">
    <property type="protein sequence ID" value="RIA75490.1"/>
    <property type="molecule type" value="Genomic_DNA"/>
</dbReference>
<evidence type="ECO:0000313" key="2">
    <source>
        <dbReference type="EMBL" id="RIA75490.1"/>
    </source>
</evidence>
<organism evidence="2 3">
    <name type="scientific">Anaeroplasma bactoclasticum</name>
    <dbReference type="NCBI Taxonomy" id="2088"/>
    <lineage>
        <taxon>Bacteria</taxon>
        <taxon>Bacillati</taxon>
        <taxon>Mycoplasmatota</taxon>
        <taxon>Mollicutes</taxon>
        <taxon>Anaeroplasmatales</taxon>
        <taxon>Anaeroplasmataceae</taxon>
        <taxon>Anaeroplasma</taxon>
    </lineage>
</organism>
<comment type="caution">
    <text evidence="2">The sequence shown here is derived from an EMBL/GenBank/DDBJ whole genome shotgun (WGS) entry which is preliminary data.</text>
</comment>
<name>A0A397RMC8_9MOLU</name>
<evidence type="ECO:0000256" key="1">
    <source>
        <dbReference type="SAM" id="SignalP"/>
    </source>
</evidence>